<dbReference type="Pfam" id="PF13676">
    <property type="entry name" value="TIR_2"/>
    <property type="match status" value="1"/>
</dbReference>
<dbReference type="AlphaFoldDB" id="A0A6H2C3Z8"/>
<proteinExistence type="predicted"/>
<organism evidence="2 3">
    <name type="scientific">Dolichospermum flos-aquae CCAP 1403/13F</name>
    <dbReference type="NCBI Taxonomy" id="315271"/>
    <lineage>
        <taxon>Bacteria</taxon>
        <taxon>Bacillati</taxon>
        <taxon>Cyanobacteriota</taxon>
        <taxon>Cyanophyceae</taxon>
        <taxon>Nostocales</taxon>
        <taxon>Aphanizomenonaceae</taxon>
        <taxon>Dolichospermum</taxon>
    </lineage>
</organism>
<dbReference type="GO" id="GO:0046906">
    <property type="term" value="F:tetrapyrrole binding"/>
    <property type="evidence" value="ECO:0007669"/>
    <property type="project" value="TreeGrafter"/>
</dbReference>
<dbReference type="SUPFAM" id="SSF140869">
    <property type="entry name" value="GUN4-like"/>
    <property type="match status" value="1"/>
</dbReference>
<evidence type="ECO:0000313" key="3">
    <source>
        <dbReference type="Proteomes" id="UP000502433"/>
    </source>
</evidence>
<dbReference type="SUPFAM" id="SSF52200">
    <property type="entry name" value="Toll/Interleukin receptor TIR domain"/>
    <property type="match status" value="1"/>
</dbReference>
<dbReference type="PANTHER" id="PTHR34800">
    <property type="entry name" value="TETRAPYRROLE-BINDING PROTEIN, CHLOROPLASTIC"/>
    <property type="match status" value="1"/>
</dbReference>
<evidence type="ECO:0000313" key="2">
    <source>
        <dbReference type="EMBL" id="QJB45724.1"/>
    </source>
</evidence>
<feature type="domain" description="TIR" evidence="1">
    <location>
        <begin position="2"/>
        <end position="161"/>
    </location>
</feature>
<dbReference type="PROSITE" id="PS50104">
    <property type="entry name" value="TIR"/>
    <property type="match status" value="1"/>
</dbReference>
<name>A0A6H2C3Z8_DOLFA</name>
<accession>A0A6H2C3Z8</accession>
<dbReference type="Gene3D" id="3.40.50.10140">
    <property type="entry name" value="Toll/interleukin-1 receptor homology (TIR) domain"/>
    <property type="match status" value="1"/>
</dbReference>
<evidence type="ECO:0000259" key="1">
    <source>
        <dbReference type="PROSITE" id="PS50104"/>
    </source>
</evidence>
<reference evidence="2 3" key="2">
    <citation type="submission" date="2020-04" db="EMBL/GenBank/DDBJ databases">
        <authorList>
            <person name="Fomenkov A."/>
            <person name="Anton B.P."/>
            <person name="Roberts R.J."/>
        </authorList>
    </citation>
    <scope>NUCLEOTIDE SEQUENCE [LARGE SCALE GENOMIC DNA]</scope>
    <source>
        <strain evidence="2 3">CCAP 1403/13f</strain>
    </source>
</reference>
<dbReference type="Gene3D" id="1.10.10.1770">
    <property type="entry name" value="Gun4-like"/>
    <property type="match status" value="1"/>
</dbReference>
<dbReference type="InterPro" id="IPR037215">
    <property type="entry name" value="GUN4-like_sf"/>
</dbReference>
<dbReference type="CDD" id="cd16383">
    <property type="entry name" value="GUN4"/>
    <property type="match status" value="1"/>
</dbReference>
<reference evidence="2 3" key="1">
    <citation type="submission" date="2020-04" db="EMBL/GenBank/DDBJ databases">
        <title>Genome-Wide Identification of 5-Methylcytosine Sites in Bacterial Genomes By High-Throughput Sequencing of MspJI Restriction Fragments.</title>
        <authorList>
            <person name="Wu V."/>
        </authorList>
    </citation>
    <scope>NUCLEOTIDE SEQUENCE [LARGE SCALE GENOMIC DNA]</scope>
    <source>
        <strain evidence="2 3">CCAP 1403/13f</strain>
    </source>
</reference>
<dbReference type="Pfam" id="PF05419">
    <property type="entry name" value="GUN4"/>
    <property type="match status" value="1"/>
</dbReference>
<dbReference type="Gene3D" id="1.25.40.620">
    <property type="match status" value="1"/>
</dbReference>
<dbReference type="KEGG" id="dfs:HGD76_17640"/>
<dbReference type="EMBL" id="CP051206">
    <property type="protein sequence ID" value="QJB45724.1"/>
    <property type="molecule type" value="Genomic_DNA"/>
</dbReference>
<dbReference type="RefSeq" id="WP_168696550.1">
    <property type="nucleotide sequence ID" value="NZ_CP051206.1"/>
</dbReference>
<gene>
    <name evidence="2" type="ORF">HGD76_17640</name>
</gene>
<sequence>MEKYDVFICHNSKDKPEVEKIKSILQSQGIKTFYDEDNLIAFKKWKKQLQDHISEVKAFLVFISNNGTGPIQHEEIDFFLKEVLPKNSEIQTGLVILRNTGEGIINTVKNSYPEFKDFHYCDFRKEELNPMNKLILAITGREPESESITIITQPKSLTKTPQQPPHTDSISSKGIDYTKLIKLLSRREWEDANYLTYQLMIKAVSKNKYEKLTKEDLINFPCEDLLKIDELWVEHSNSKFGFSVQKDIYLSIGGKLDYIFDTPDWKDFGDQVGWRVNGQFLDDSERVEGEYTFDISAQKGHLPVLTEIYDPGIIICIFARIEACPQFNKDPLKLLNSHLGFPPDTSAIKAVEIINSLPNI</sequence>
<dbReference type="PANTHER" id="PTHR34800:SF1">
    <property type="entry name" value="TETRAPYRROLE-BINDING PROTEIN, CHLOROPLASTIC"/>
    <property type="match status" value="1"/>
</dbReference>
<dbReference type="InterPro" id="IPR000157">
    <property type="entry name" value="TIR_dom"/>
</dbReference>
<protein>
    <submittedName>
        <fullName evidence="2">TIR domain-containing protein</fullName>
    </submittedName>
</protein>
<dbReference type="InterPro" id="IPR035897">
    <property type="entry name" value="Toll_tir_struct_dom_sf"/>
</dbReference>
<dbReference type="GO" id="GO:0007165">
    <property type="term" value="P:signal transduction"/>
    <property type="evidence" value="ECO:0007669"/>
    <property type="project" value="InterPro"/>
</dbReference>
<dbReference type="InterPro" id="IPR008629">
    <property type="entry name" value="GUN4-like"/>
</dbReference>
<dbReference type="Proteomes" id="UP000502433">
    <property type="component" value="Chromosome"/>
</dbReference>